<evidence type="ECO:0000313" key="2">
    <source>
        <dbReference type="Proteomes" id="UP000829398"/>
    </source>
</evidence>
<dbReference type="Proteomes" id="UP000829398">
    <property type="component" value="Chromosome 6"/>
</dbReference>
<dbReference type="EMBL" id="CM039175">
    <property type="protein sequence ID" value="KAH9739777.1"/>
    <property type="molecule type" value="Genomic_DNA"/>
</dbReference>
<keyword evidence="2" id="KW-1185">Reference proteome</keyword>
<evidence type="ECO:0000313" key="1">
    <source>
        <dbReference type="EMBL" id="KAH9739777.1"/>
    </source>
</evidence>
<comment type="caution">
    <text evidence="1">The sequence shown here is derived from an EMBL/GenBank/DDBJ whole genome shotgun (WGS) entry which is preliminary data.</text>
</comment>
<accession>A0ACB8K4G7</accession>
<reference evidence="2" key="1">
    <citation type="journal article" date="2023" name="Hortic. Res.">
        <title>A chromosome-level phased genome enabling allele-level studies in sweet orange: a case study on citrus Huanglongbing tolerance.</title>
        <authorList>
            <person name="Wu B."/>
            <person name="Yu Q."/>
            <person name="Deng Z."/>
            <person name="Duan Y."/>
            <person name="Luo F."/>
            <person name="Gmitter F. Jr."/>
        </authorList>
    </citation>
    <scope>NUCLEOTIDE SEQUENCE [LARGE SCALE GENOMIC DNA]</scope>
    <source>
        <strain evidence="2">cv. Valencia</strain>
    </source>
</reference>
<protein>
    <submittedName>
        <fullName evidence="1">Protein MODIFYING WALL LIGNIN-1</fullName>
    </submittedName>
</protein>
<proteinExistence type="predicted"/>
<name>A0ACB8K4G7_CITSI</name>
<sequence>MKDLFRRLTQRQPTPSPTKSKEPKQENDQHQYEVTATFSFLFNPNPLSESQDFFFFSPNSTVSPHIGTNTKAFHGEKTSSRKDLKLDGKLCYLPESHAHELGIAALICLGVAQVIGNLLICRIFCTRDKRNNCKTQKLRIATALLVLSWISFGVAVILLGAATSMSRKQPYGKGWLDRECYLVKDGVFGGSGGLVLVSSGSIVAAAIVSSQRKTQVEQRRRVHAQI</sequence>
<organism evidence="1 2">
    <name type="scientific">Citrus sinensis</name>
    <name type="common">Sweet orange</name>
    <name type="synonym">Citrus aurantium var. sinensis</name>
    <dbReference type="NCBI Taxonomy" id="2711"/>
    <lineage>
        <taxon>Eukaryota</taxon>
        <taxon>Viridiplantae</taxon>
        <taxon>Streptophyta</taxon>
        <taxon>Embryophyta</taxon>
        <taxon>Tracheophyta</taxon>
        <taxon>Spermatophyta</taxon>
        <taxon>Magnoliopsida</taxon>
        <taxon>eudicotyledons</taxon>
        <taxon>Gunneridae</taxon>
        <taxon>Pentapetalae</taxon>
        <taxon>rosids</taxon>
        <taxon>malvids</taxon>
        <taxon>Sapindales</taxon>
        <taxon>Rutaceae</taxon>
        <taxon>Aurantioideae</taxon>
        <taxon>Citrus</taxon>
    </lineage>
</organism>
<gene>
    <name evidence="1" type="ORF">KPL71_019240</name>
</gene>